<dbReference type="Pfam" id="PF00232">
    <property type="entry name" value="Glyco_hydro_1"/>
    <property type="match status" value="1"/>
</dbReference>
<feature type="active site" evidence="5">
    <location>
        <position position="575"/>
    </location>
</feature>
<feature type="transmembrane region" description="Helical" evidence="6">
    <location>
        <begin position="20"/>
        <end position="37"/>
    </location>
</feature>
<dbReference type="GO" id="GO:0006631">
    <property type="term" value="P:fatty acid metabolic process"/>
    <property type="evidence" value="ECO:0007669"/>
    <property type="project" value="InterPro"/>
</dbReference>
<dbReference type="NCBIfam" id="NF010584">
    <property type="entry name" value="PRK13977.1"/>
    <property type="match status" value="1"/>
</dbReference>
<sequence>MKDNEVEEEINSRYYGDKQVYLIGGGIATMAAAAYLIRDANFNGKNIHVIEGMKILGGSNDGIGTNETGFVARGGRMLNEETYENFWELFDSIPSIDWPNHSVTEEILNFDHLHPTHAQARLVTKKQEIIDVHTMGFDNDDRLAMTKLLAASEESLDGVTIEEWFDKHFFETNFWYMWQTTFAFQKWSSAFELRRYMNRMMLEFSRIDTLEGVTRTPLNQYDSVILPLKAFLEKHGVDFTLNEDIVDLDFESGAEITVTALKLGNGETIELAAGDVVIMTNGTMTDSSIEGDWSHPAPEVTEESRSARLWRNIAKKKAGLGNPEPFFGNEKETNWESFTVTCRGDKLLKRMEEFSGNIPGSGALMTLKDSSWLMSTVVAAQPHFKNQATDTTIFWGYGIYTDKVGDYVKKPMRDCTGEEILFEWICQMGWEEDWEEIKQDIVNVIPVYMPYIDAQFQPRKMSDRPQVVPENSTNFAMVSQFVEIPKDMVFTEEYSVRAARIAVYTLFTIDKEIIPVTPYNRDPKVLARAVQTILFLLRNENVEKTCYADNKIKTQKKGRSSMQKVLFVCLGNICRSPMAEAVFKEKVRQAKLTDKFVVSSAATSSWEAGNKPHKGTQQILDQHGISYEGIRSTQVKPRDFETYDLIIGMDANNVADLKQMASERDKGKIHLFLDIVKGKKGQEVPDPYYTDRMNVEFPRTFFWGAASSATQLEGRMPSDGKGENIWDYASKEYNHRFFDGVTTENTSLFYRDYQKDIQKMQDISFNSFRTSISWSRLMPNGVGEVNSEAVVFYNNMIDELIAKGIEPFINLYHFDMPMVLQKIGGFETKEVVEAYKNYAETCFKLFGDRVTYWFTFNEPMIPAEAGYLHDRHYPYVVDFKRAATVLHNIILAHCEAVNSYREMNLGGKIGIIMDVIPVYPRSQNPADLYAAEMADLFYTKSVNDAVLKGKYPEGLKDVLQKYGQLPEVTEAELELIAKTSIDLLGINYYRPRRVKAKDHIPNPDGVFSPEWFFDEYVMPGRRMNTSRGIEIYPKGIYDIAKKIQNEYGNIDWFVSENGIGIEGEEAYIEEGMVQDEYRIDFLKEHLRYLKQAMNEGSNCLGYHMWTFVDCWSWGNAYKNRYGFYRLDMKTGEKTVKKSGLWFKKLIENNGFTMVASFLDNKEYVPQDILDWSKNDYYMEGEGTAWAVFSDFATVKGYQFEDLENDMTAVEEQLKQQHPVIISVKPGVFTETGHIMVLSGTNDGKFWVNDPNDTEEKSHSTKEFTADELLNESMNFWAIYK</sequence>
<dbReference type="GO" id="GO:0004725">
    <property type="term" value="F:protein tyrosine phosphatase activity"/>
    <property type="evidence" value="ECO:0007669"/>
    <property type="project" value="InterPro"/>
</dbReference>
<evidence type="ECO:0000256" key="5">
    <source>
        <dbReference type="PIRSR" id="PIRSR617867-1"/>
    </source>
</evidence>
<reference evidence="8" key="1">
    <citation type="submission" date="2020-08" db="EMBL/GenBank/DDBJ databases">
        <title>Spodoptera exigua strain:BAW_Kor-Di-RS1 Genome sequencing and assembly.</title>
        <authorList>
            <person name="Kim J."/>
            <person name="Nam H.Y."/>
            <person name="Kwon M."/>
            <person name="Choi J.H."/>
            <person name="Cho S.R."/>
            <person name="Kim G.-H."/>
        </authorList>
    </citation>
    <scope>NUCLEOTIDE SEQUENCE</scope>
    <source>
        <strain evidence="8">BAW_Kor-Di-RS1</strain>
        <tissue evidence="8">Whole-body</tissue>
    </source>
</reference>
<dbReference type="PANTHER" id="PTHR37417">
    <property type="entry name" value="67 KDA MYOSIN-CROSS-REACTIVE ANTIGEN FAMILY PROTEIN (AFU_ORTHOLOGUE AFUA_5G09970)"/>
    <property type="match status" value="1"/>
</dbReference>
<dbReference type="Pfam" id="PF13529">
    <property type="entry name" value="Peptidase_C39_2"/>
    <property type="match status" value="1"/>
</dbReference>
<dbReference type="InterPro" id="IPR017853">
    <property type="entry name" value="GH"/>
</dbReference>
<keyword evidence="4" id="KW-0326">Glycosidase</keyword>
<keyword evidence="3" id="KW-0378">Hydrolase</keyword>
<dbReference type="GO" id="GO:0004553">
    <property type="term" value="F:hydrolase activity, hydrolyzing O-glycosyl compounds"/>
    <property type="evidence" value="ECO:0007669"/>
    <property type="project" value="InterPro"/>
</dbReference>
<dbReference type="PRINTS" id="PR00719">
    <property type="entry name" value="LMWPTPASE"/>
</dbReference>
<dbReference type="SMART" id="SM00226">
    <property type="entry name" value="LMWPc"/>
    <property type="match status" value="1"/>
</dbReference>
<feature type="domain" description="Phosphotyrosine protein phosphatase I" evidence="7">
    <location>
        <begin position="563"/>
        <end position="699"/>
    </location>
</feature>
<keyword evidence="6" id="KW-0472">Membrane</keyword>
<dbReference type="CDD" id="cd16343">
    <property type="entry name" value="LMWPTP"/>
    <property type="match status" value="1"/>
</dbReference>
<dbReference type="Proteomes" id="UP000648187">
    <property type="component" value="Unassembled WGS sequence"/>
</dbReference>
<dbReference type="SUPFAM" id="SSF52788">
    <property type="entry name" value="Phosphotyrosine protein phosphatases I"/>
    <property type="match status" value="1"/>
</dbReference>
<dbReference type="FunFam" id="3.20.20.80:FF:000004">
    <property type="entry name" value="Beta-glucosidase 6-phospho-beta-glucosidase"/>
    <property type="match status" value="1"/>
</dbReference>
<dbReference type="PANTHER" id="PTHR37417:SF2">
    <property type="entry name" value="67 KDA MYOSIN-CROSS-REACTIVE ANTIGEN FAMILY PROTEIN (AFU_ORTHOLOGUE AFUA_5G09970)"/>
    <property type="match status" value="1"/>
</dbReference>
<keyword evidence="6" id="KW-0812">Transmembrane</keyword>
<gene>
    <name evidence="8" type="ORF">HW555_014235</name>
</gene>
<dbReference type="GO" id="GO:0071949">
    <property type="term" value="F:FAD binding"/>
    <property type="evidence" value="ECO:0007669"/>
    <property type="project" value="InterPro"/>
</dbReference>
<dbReference type="GO" id="GO:0050151">
    <property type="term" value="F:oleate hydratase activity"/>
    <property type="evidence" value="ECO:0007669"/>
    <property type="project" value="InterPro"/>
</dbReference>
<feature type="active site" description="Nucleophile" evidence="5">
    <location>
        <position position="569"/>
    </location>
</feature>
<dbReference type="SUPFAM" id="SSF51445">
    <property type="entry name" value="(Trans)glycosidases"/>
    <property type="match status" value="1"/>
</dbReference>
<dbReference type="InterPro" id="IPR036188">
    <property type="entry name" value="FAD/NAD-bd_sf"/>
</dbReference>
<dbReference type="Gene3D" id="3.50.50.60">
    <property type="entry name" value="FAD/NAD(P)-binding domain"/>
    <property type="match status" value="3"/>
</dbReference>
<keyword evidence="6" id="KW-1133">Transmembrane helix</keyword>
<dbReference type="EC" id="3.1.3.2" evidence="2"/>
<comment type="caution">
    <text evidence="8">The sequence shown here is derived from an EMBL/GenBank/DDBJ whole genome shotgun (WGS) entry which is preliminary data.</text>
</comment>
<evidence type="ECO:0000256" key="6">
    <source>
        <dbReference type="SAM" id="Phobius"/>
    </source>
</evidence>
<evidence type="ECO:0000259" key="7">
    <source>
        <dbReference type="SMART" id="SM00226"/>
    </source>
</evidence>
<name>A0A835G447_SPOEX</name>
<dbReference type="InterPro" id="IPR023485">
    <property type="entry name" value="Ptyr_pPase"/>
</dbReference>
<comment type="similarity">
    <text evidence="1">Belongs to the low molecular weight phosphotyrosine protein phosphatase family.</text>
</comment>
<dbReference type="GO" id="GO:0003993">
    <property type="term" value="F:acid phosphatase activity"/>
    <property type="evidence" value="ECO:0007669"/>
    <property type="project" value="UniProtKB-EC"/>
</dbReference>
<dbReference type="InterPro" id="IPR036196">
    <property type="entry name" value="Ptyr_pPase_sf"/>
</dbReference>
<dbReference type="GO" id="GO:0005975">
    <property type="term" value="P:carbohydrate metabolic process"/>
    <property type="evidence" value="ECO:0007669"/>
    <property type="project" value="InterPro"/>
</dbReference>
<proteinExistence type="inferred from homology"/>
<evidence type="ECO:0000313" key="8">
    <source>
        <dbReference type="EMBL" id="KAF9404647.1"/>
    </source>
</evidence>
<dbReference type="Gene3D" id="3.90.70.10">
    <property type="entry name" value="Cysteine proteinases"/>
    <property type="match status" value="1"/>
</dbReference>
<keyword evidence="9" id="KW-1185">Reference proteome</keyword>
<evidence type="ECO:0000256" key="3">
    <source>
        <dbReference type="ARBA" id="ARBA00022801"/>
    </source>
</evidence>
<dbReference type="Gene3D" id="3.20.20.80">
    <property type="entry name" value="Glycosidases"/>
    <property type="match status" value="1"/>
</dbReference>
<dbReference type="Pfam" id="PF06100">
    <property type="entry name" value="MCRA"/>
    <property type="match status" value="1"/>
</dbReference>
<accession>A0A835G447</accession>
<feature type="active site" description="Proton donor" evidence="5">
    <location>
        <position position="686"/>
    </location>
</feature>
<dbReference type="InterPro" id="IPR010354">
    <property type="entry name" value="Oleate_hydratase"/>
</dbReference>
<evidence type="ECO:0000256" key="1">
    <source>
        <dbReference type="ARBA" id="ARBA00011063"/>
    </source>
</evidence>
<evidence type="ECO:0000256" key="2">
    <source>
        <dbReference type="ARBA" id="ARBA00012646"/>
    </source>
</evidence>
<dbReference type="SUPFAM" id="SSF51905">
    <property type="entry name" value="FAD/NAD(P)-binding domain"/>
    <property type="match status" value="1"/>
</dbReference>
<protein>
    <recommendedName>
        <fullName evidence="2">acid phosphatase</fullName>
        <ecNumber evidence="2">3.1.3.2</ecNumber>
    </recommendedName>
</protein>
<dbReference type="InterPro" id="IPR039564">
    <property type="entry name" value="Peptidase_C39-like"/>
</dbReference>
<evidence type="ECO:0000256" key="4">
    <source>
        <dbReference type="ARBA" id="ARBA00023295"/>
    </source>
</evidence>
<dbReference type="InterPro" id="IPR001360">
    <property type="entry name" value="Glyco_hydro_1"/>
</dbReference>
<dbReference type="AlphaFoldDB" id="A0A835G447"/>
<dbReference type="InterPro" id="IPR017867">
    <property type="entry name" value="Tyr_phospatase_low_mol_wt"/>
</dbReference>
<dbReference type="Gene3D" id="3.40.50.2300">
    <property type="match status" value="1"/>
</dbReference>
<organism evidence="8 9">
    <name type="scientific">Spodoptera exigua</name>
    <name type="common">Beet armyworm</name>
    <name type="synonym">Noctua fulgens</name>
    <dbReference type="NCBI Taxonomy" id="7107"/>
    <lineage>
        <taxon>Eukaryota</taxon>
        <taxon>Metazoa</taxon>
        <taxon>Ecdysozoa</taxon>
        <taxon>Arthropoda</taxon>
        <taxon>Hexapoda</taxon>
        <taxon>Insecta</taxon>
        <taxon>Pterygota</taxon>
        <taxon>Neoptera</taxon>
        <taxon>Endopterygota</taxon>
        <taxon>Lepidoptera</taxon>
        <taxon>Glossata</taxon>
        <taxon>Ditrysia</taxon>
        <taxon>Noctuoidea</taxon>
        <taxon>Noctuidae</taxon>
        <taxon>Amphipyrinae</taxon>
        <taxon>Spodoptera</taxon>
    </lineage>
</organism>
<dbReference type="EMBL" id="JACKWZ010000919">
    <property type="protein sequence ID" value="KAF9404647.1"/>
    <property type="molecule type" value="Genomic_DNA"/>
</dbReference>
<evidence type="ECO:0000313" key="9">
    <source>
        <dbReference type="Proteomes" id="UP000648187"/>
    </source>
</evidence>